<proteinExistence type="predicted"/>
<evidence type="ECO:0000313" key="1">
    <source>
        <dbReference type="EMBL" id="MBI5250774.1"/>
    </source>
</evidence>
<dbReference type="Pfam" id="PF10050">
    <property type="entry name" value="DUF2284"/>
    <property type="match status" value="1"/>
</dbReference>
<dbReference type="AlphaFoldDB" id="A0A9D6V3C7"/>
<sequence>MAKFLEKLADEAKELGATDAKLIEARSIVVDSRSFLKCRFGCGRWGKYWTCQPNIGMSVAQFQETLEKYRTAL</sequence>
<dbReference type="InterPro" id="IPR019271">
    <property type="entry name" value="DUF2284_metal-binding"/>
</dbReference>
<organism evidence="1 2">
    <name type="scientific">Desulfomonile tiedjei</name>
    <dbReference type="NCBI Taxonomy" id="2358"/>
    <lineage>
        <taxon>Bacteria</taxon>
        <taxon>Pseudomonadati</taxon>
        <taxon>Thermodesulfobacteriota</taxon>
        <taxon>Desulfomonilia</taxon>
        <taxon>Desulfomonilales</taxon>
        <taxon>Desulfomonilaceae</taxon>
        <taxon>Desulfomonile</taxon>
    </lineage>
</organism>
<name>A0A9D6V3C7_9BACT</name>
<comment type="caution">
    <text evidence="1">The sequence shown here is derived from an EMBL/GenBank/DDBJ whole genome shotgun (WGS) entry which is preliminary data.</text>
</comment>
<dbReference type="EMBL" id="JACRDE010000387">
    <property type="protein sequence ID" value="MBI5250774.1"/>
    <property type="molecule type" value="Genomic_DNA"/>
</dbReference>
<reference evidence="1" key="1">
    <citation type="submission" date="2020-07" db="EMBL/GenBank/DDBJ databases">
        <title>Huge and variable diversity of episymbiotic CPR bacteria and DPANN archaea in groundwater ecosystems.</title>
        <authorList>
            <person name="He C.Y."/>
            <person name="Keren R."/>
            <person name="Whittaker M."/>
            <person name="Farag I.F."/>
            <person name="Doudna J."/>
            <person name="Cate J.H.D."/>
            <person name="Banfield J.F."/>
        </authorList>
    </citation>
    <scope>NUCLEOTIDE SEQUENCE</scope>
    <source>
        <strain evidence="1">NC_groundwater_1664_Pr3_B-0.1um_52_9</strain>
    </source>
</reference>
<dbReference type="Proteomes" id="UP000807825">
    <property type="component" value="Unassembled WGS sequence"/>
</dbReference>
<accession>A0A9D6V3C7</accession>
<gene>
    <name evidence="1" type="ORF">HY912_14885</name>
</gene>
<protein>
    <submittedName>
        <fullName evidence="1">DUF2284 domain-containing protein</fullName>
    </submittedName>
</protein>
<feature type="non-terminal residue" evidence="1">
    <location>
        <position position="73"/>
    </location>
</feature>
<evidence type="ECO:0000313" key="2">
    <source>
        <dbReference type="Proteomes" id="UP000807825"/>
    </source>
</evidence>